<feature type="domain" description="Cyclic nucleotide-binding" evidence="6">
    <location>
        <begin position="597"/>
        <end position="709"/>
    </location>
</feature>
<dbReference type="AlphaFoldDB" id="A0AAW9RER1"/>
<feature type="transmembrane region" description="Helical" evidence="5">
    <location>
        <begin position="83"/>
        <end position="99"/>
    </location>
</feature>
<reference evidence="8 9" key="1">
    <citation type="submission" date="2024-02" db="EMBL/GenBank/DDBJ databases">
        <title>A novel Wenzhouxiangellaceae bacterium, isolated from coastal sediments.</title>
        <authorList>
            <person name="Du Z.-J."/>
            <person name="Ye Y.-Q."/>
            <person name="Zhang X.-Y."/>
        </authorList>
    </citation>
    <scope>NUCLEOTIDE SEQUENCE [LARGE SCALE GENOMIC DNA]</scope>
    <source>
        <strain evidence="8 9">CH-27</strain>
    </source>
</reference>
<feature type="transmembrane region" description="Helical" evidence="5">
    <location>
        <begin position="401"/>
        <end position="431"/>
    </location>
</feature>
<keyword evidence="3 5" id="KW-1133">Transmembrane helix</keyword>
<dbReference type="Proteomes" id="UP001359886">
    <property type="component" value="Unassembled WGS sequence"/>
</dbReference>
<evidence type="ECO:0000259" key="6">
    <source>
        <dbReference type="PROSITE" id="PS50042"/>
    </source>
</evidence>
<feature type="transmembrane region" description="Helical" evidence="5">
    <location>
        <begin position="54"/>
        <end position="76"/>
    </location>
</feature>
<evidence type="ECO:0000313" key="8">
    <source>
        <dbReference type="EMBL" id="MEJ8566915.1"/>
    </source>
</evidence>
<dbReference type="Pfam" id="PF00916">
    <property type="entry name" value="Sulfate_transp"/>
    <property type="match status" value="1"/>
</dbReference>
<dbReference type="SMART" id="SM00100">
    <property type="entry name" value="cNMP"/>
    <property type="match status" value="1"/>
</dbReference>
<sequence length="736" mass="80070">MIRFQTHGYESRSLISDIALGVFDGIDNSLWCYGFAAIIFAGSLAGYMPLMLGILLVGWSLMGILTAVTSGARVHLINLDEQAVVILSTIGGLMVAEMGDRASTTMGLSTMFAVISLTSLTVALSFLIVGRFQLTRLLELLPYPVICGFMAGIGWLLLQAGVGVAVDLPISRELVAALGDSDNVVRLLLMVLGGLVLMAAAKRARVAWALPATALLILAVFYAVSSVMGLTHEELVANKWLFDFSDEVGGALEQMRDRSFFQIDVPFVLSVIPQILTIAFLAMLSASMSMSAMMAGGNPDLSTAEEMQVAGTGNVMMGLMGCPPGYTDVTSSLLYREFGASSRWMALTSCAVTLIVAMAGSWLVSWMPTLVVGSIVFLFAFQMLFDWMYHNARGFQPVDYAIVCIILGTVIIVGFMSGILVGILLALLLFVMRYSMISAVQGRYSLATFRSSVERSPRSNQLLDEHGSGALVYTLRGFLFFGTANAILDTIRDESAIRSGQCKAILLDLKRVTGMDISALKTFLQIRHICEAAGVKLMYSGIPKGTEQRIVLMDAVSRERGRPLFFKEADYAVEYMENVLLEDLGENDEAKSISDFLMELLDDEHKVDLLMGAMTRVECDVGHTLFQQGETDDGLFILESGSMTALIGTPTNGMKRVKKFNAGSVIGEMSSYTPDRKRTATIIANEPSVLYHLSAATIAGLDEQDYRLVGSIHELVARTLGGRIAYMNRRLIQELR</sequence>
<proteinExistence type="predicted"/>
<dbReference type="InterPro" id="IPR014710">
    <property type="entry name" value="RmlC-like_jellyroll"/>
</dbReference>
<protein>
    <submittedName>
        <fullName evidence="8">SulP family inorganic anion transporter</fullName>
    </submittedName>
</protein>
<dbReference type="Gene3D" id="2.60.120.10">
    <property type="entry name" value="Jelly Rolls"/>
    <property type="match status" value="1"/>
</dbReference>
<feature type="transmembrane region" description="Helical" evidence="5">
    <location>
        <begin position="370"/>
        <end position="389"/>
    </location>
</feature>
<feature type="transmembrane region" description="Helical" evidence="5">
    <location>
        <begin position="208"/>
        <end position="230"/>
    </location>
</feature>
<evidence type="ECO:0000256" key="3">
    <source>
        <dbReference type="ARBA" id="ARBA00022989"/>
    </source>
</evidence>
<dbReference type="CDD" id="cd00038">
    <property type="entry name" value="CAP_ED"/>
    <property type="match status" value="1"/>
</dbReference>
<dbReference type="Gene3D" id="3.30.750.24">
    <property type="entry name" value="STAS domain"/>
    <property type="match status" value="1"/>
</dbReference>
<dbReference type="PANTHER" id="PTHR43310">
    <property type="entry name" value="SULFATE TRANSPORTER YBAR-RELATED"/>
    <property type="match status" value="1"/>
</dbReference>
<dbReference type="InterPro" id="IPR052706">
    <property type="entry name" value="Membrane-Transporter-like"/>
</dbReference>
<dbReference type="PROSITE" id="PS50801">
    <property type="entry name" value="STAS"/>
    <property type="match status" value="1"/>
</dbReference>
<evidence type="ECO:0000313" key="9">
    <source>
        <dbReference type="Proteomes" id="UP001359886"/>
    </source>
</evidence>
<feature type="transmembrane region" description="Helical" evidence="5">
    <location>
        <begin position="184"/>
        <end position="201"/>
    </location>
</feature>
<dbReference type="SUPFAM" id="SSF52091">
    <property type="entry name" value="SpoIIaa-like"/>
    <property type="match status" value="1"/>
</dbReference>
<dbReference type="GO" id="GO:0016020">
    <property type="term" value="C:membrane"/>
    <property type="evidence" value="ECO:0007669"/>
    <property type="project" value="UniProtKB-SubCell"/>
</dbReference>
<dbReference type="Pfam" id="PF00027">
    <property type="entry name" value="cNMP_binding"/>
    <property type="match status" value="1"/>
</dbReference>
<evidence type="ECO:0000256" key="2">
    <source>
        <dbReference type="ARBA" id="ARBA00022692"/>
    </source>
</evidence>
<dbReference type="InterPro" id="IPR000595">
    <property type="entry name" value="cNMP-bd_dom"/>
</dbReference>
<keyword evidence="2 5" id="KW-0812">Transmembrane</keyword>
<dbReference type="InterPro" id="IPR002645">
    <property type="entry name" value="STAS_dom"/>
</dbReference>
<evidence type="ECO:0000256" key="1">
    <source>
        <dbReference type="ARBA" id="ARBA00004141"/>
    </source>
</evidence>
<accession>A0AAW9RER1</accession>
<dbReference type="InterPro" id="IPR036513">
    <property type="entry name" value="STAS_dom_sf"/>
</dbReference>
<evidence type="ECO:0000259" key="7">
    <source>
        <dbReference type="PROSITE" id="PS50801"/>
    </source>
</evidence>
<evidence type="ECO:0000256" key="5">
    <source>
        <dbReference type="SAM" id="Phobius"/>
    </source>
</evidence>
<dbReference type="EMBL" id="JAZHOG010000002">
    <property type="protein sequence ID" value="MEJ8566915.1"/>
    <property type="molecule type" value="Genomic_DNA"/>
</dbReference>
<dbReference type="SUPFAM" id="SSF51206">
    <property type="entry name" value="cAMP-binding domain-like"/>
    <property type="match status" value="1"/>
</dbReference>
<name>A0AAW9RER1_9GAMM</name>
<feature type="domain" description="STAS" evidence="7">
    <location>
        <begin position="469"/>
        <end position="576"/>
    </location>
</feature>
<dbReference type="InterPro" id="IPR018490">
    <property type="entry name" value="cNMP-bd_dom_sf"/>
</dbReference>
<comment type="caution">
    <text evidence="8">The sequence shown here is derived from an EMBL/GenBank/DDBJ whole genome shotgun (WGS) entry which is preliminary data.</text>
</comment>
<dbReference type="PANTHER" id="PTHR43310:SF2">
    <property type="entry name" value="SLC26A_SULP TRANSPORTER DOMAIN-CONTAINING PROTEIN"/>
    <property type="match status" value="1"/>
</dbReference>
<keyword evidence="9" id="KW-1185">Reference proteome</keyword>
<dbReference type="PROSITE" id="PS50042">
    <property type="entry name" value="CNMP_BINDING_3"/>
    <property type="match status" value="1"/>
</dbReference>
<gene>
    <name evidence="8" type="ORF">V3330_04705</name>
</gene>
<dbReference type="RefSeq" id="WP_354694233.1">
    <property type="nucleotide sequence ID" value="NZ_JAZHOG010000002.1"/>
</dbReference>
<feature type="transmembrane region" description="Helical" evidence="5">
    <location>
        <begin position="265"/>
        <end position="284"/>
    </location>
</feature>
<dbReference type="CDD" id="cd07042">
    <property type="entry name" value="STAS_SulP_like_sulfate_transporter"/>
    <property type="match status" value="1"/>
</dbReference>
<evidence type="ECO:0000256" key="4">
    <source>
        <dbReference type="ARBA" id="ARBA00023136"/>
    </source>
</evidence>
<dbReference type="InterPro" id="IPR011547">
    <property type="entry name" value="SLC26A/SulP_dom"/>
</dbReference>
<feature type="transmembrane region" description="Helical" evidence="5">
    <location>
        <begin position="30"/>
        <end position="48"/>
    </location>
</feature>
<keyword evidence="4 5" id="KW-0472">Membrane</keyword>
<feature type="transmembrane region" description="Helical" evidence="5">
    <location>
        <begin position="141"/>
        <end position="164"/>
    </location>
</feature>
<feature type="transmembrane region" description="Helical" evidence="5">
    <location>
        <begin position="111"/>
        <end position="129"/>
    </location>
</feature>
<comment type="subcellular location">
    <subcellularLocation>
        <location evidence="1">Membrane</location>
        <topology evidence="1">Multi-pass membrane protein</topology>
    </subcellularLocation>
</comment>
<organism evidence="8 9">
    <name type="scientific">Elongatibacter sediminis</name>
    <dbReference type="NCBI Taxonomy" id="3119006"/>
    <lineage>
        <taxon>Bacteria</taxon>
        <taxon>Pseudomonadati</taxon>
        <taxon>Pseudomonadota</taxon>
        <taxon>Gammaproteobacteria</taxon>
        <taxon>Chromatiales</taxon>
        <taxon>Wenzhouxiangellaceae</taxon>
        <taxon>Elongatibacter</taxon>
    </lineage>
</organism>
<dbReference type="Pfam" id="PF01740">
    <property type="entry name" value="STAS"/>
    <property type="match status" value="1"/>
</dbReference>